<reference evidence="3" key="1">
    <citation type="submission" date="2025-08" db="UniProtKB">
        <authorList>
            <consortium name="RefSeq"/>
        </authorList>
    </citation>
    <scope>IDENTIFICATION</scope>
</reference>
<organism evidence="2 3">
    <name type="scientific">Cephus cinctus</name>
    <name type="common">Wheat stem sawfly</name>
    <dbReference type="NCBI Taxonomy" id="211228"/>
    <lineage>
        <taxon>Eukaryota</taxon>
        <taxon>Metazoa</taxon>
        <taxon>Ecdysozoa</taxon>
        <taxon>Arthropoda</taxon>
        <taxon>Hexapoda</taxon>
        <taxon>Insecta</taxon>
        <taxon>Pterygota</taxon>
        <taxon>Neoptera</taxon>
        <taxon>Endopterygota</taxon>
        <taxon>Hymenoptera</taxon>
        <taxon>Cephoidea</taxon>
        <taxon>Cephidae</taxon>
        <taxon>Cephus</taxon>
    </lineage>
</organism>
<dbReference type="RefSeq" id="XP_024944949.1">
    <property type="nucleotide sequence ID" value="XM_025089181.1"/>
</dbReference>
<dbReference type="KEGG" id="ccin:112494971"/>
<keyword evidence="2" id="KW-1185">Reference proteome</keyword>
<feature type="compositionally biased region" description="Polar residues" evidence="1">
    <location>
        <begin position="88"/>
        <end position="101"/>
    </location>
</feature>
<feature type="region of interest" description="Disordered" evidence="1">
    <location>
        <begin position="204"/>
        <end position="223"/>
    </location>
</feature>
<evidence type="ECO:0000313" key="2">
    <source>
        <dbReference type="Proteomes" id="UP000694920"/>
    </source>
</evidence>
<feature type="region of interest" description="Disordered" evidence="1">
    <location>
        <begin position="68"/>
        <end position="101"/>
    </location>
</feature>
<sequence length="304" mass="34043">MDASLVPVAEDRTSEAKTSLSLSYSFTANQKNPSKIINNAVINNQSAISHLDNDTSILNVLNQSQDKYSNTNKLDSQKDHLQEEDSSVMANSSKKSDEYSLQVNKETSKLIPNSIWSTDKDNRTVIRNCSRRSTSSPQLGSKTVSRSKVYRKASLKSSSDKLTPSTNYPYSPVSGISPETRITTISNHSKITALEERNIMMKTCQGKKTESSREKNNDAPNDTKLKWNMENVHITCNPLSNPYPYSTPCQKSTCPPVTESQEEEPKSHSCGSFLPILSLIPQTVVSFQYLSPKMKFSWWRNKIS</sequence>
<protein>
    <submittedName>
        <fullName evidence="3">Uncharacterized protein LOC112494971</fullName>
    </submittedName>
</protein>
<evidence type="ECO:0000256" key="1">
    <source>
        <dbReference type="SAM" id="MobiDB-lite"/>
    </source>
</evidence>
<feature type="region of interest" description="Disordered" evidence="1">
    <location>
        <begin position="127"/>
        <end position="178"/>
    </location>
</feature>
<feature type="compositionally biased region" description="Polar residues" evidence="1">
    <location>
        <begin position="127"/>
        <end position="146"/>
    </location>
</feature>
<dbReference type="GeneID" id="112494971"/>
<feature type="compositionally biased region" description="Polar residues" evidence="1">
    <location>
        <begin position="155"/>
        <end position="169"/>
    </location>
</feature>
<dbReference type="Proteomes" id="UP000694920">
    <property type="component" value="Unplaced"/>
</dbReference>
<proteinExistence type="predicted"/>
<feature type="compositionally biased region" description="Basic and acidic residues" evidence="1">
    <location>
        <begin position="207"/>
        <end position="223"/>
    </location>
</feature>
<dbReference type="AlphaFoldDB" id="A0AAJ7RPX4"/>
<name>A0AAJ7RPX4_CEPCN</name>
<evidence type="ECO:0000313" key="3">
    <source>
        <dbReference type="RefSeq" id="XP_024944949.1"/>
    </source>
</evidence>
<gene>
    <name evidence="3" type="primary">LOC112494971</name>
</gene>
<accession>A0AAJ7RPX4</accession>